<sequence length="158" mass="17664">MRVIEQGGWHRALSDRLTELEARQDSLAARLSDIPEDVPDLHPGIAETYRRRIERLTETLSHPDHALEAAEAIREVIDRIVVPPGKKRGSYSITLQGELGTILDWIDRTGKPGYKPNPDAAQPRLSVPVNARACPEHLLPINFRYVFGSSGQAHYCPV</sequence>
<organism evidence="1 2">
    <name type="scientific">Agrobacterium tumefaciens</name>
    <dbReference type="NCBI Taxonomy" id="358"/>
    <lineage>
        <taxon>Bacteria</taxon>
        <taxon>Pseudomonadati</taxon>
        <taxon>Pseudomonadota</taxon>
        <taxon>Alphaproteobacteria</taxon>
        <taxon>Hyphomicrobiales</taxon>
        <taxon>Rhizobiaceae</taxon>
        <taxon>Rhizobium/Agrobacterium group</taxon>
        <taxon>Agrobacterium</taxon>
        <taxon>Agrobacterium tumefaciens complex</taxon>
    </lineage>
</organism>
<reference evidence="1 2" key="1">
    <citation type="submission" date="2019-04" db="EMBL/GenBank/DDBJ databases">
        <title>Complete genome sequence of Agrobacterium tumefaciens CFBP7129.</title>
        <authorList>
            <person name="Haryono M."/>
            <person name="Lin Y.-C."/>
            <person name="Lai E.-M."/>
            <person name="Kuo C.-H."/>
        </authorList>
    </citation>
    <scope>NUCLEOTIDE SEQUENCE [LARGE SCALE GENOMIC DNA]</scope>
    <source>
        <strain evidence="1 2">CFBP7129</strain>
    </source>
</reference>
<dbReference type="Proteomes" id="UP000298649">
    <property type="component" value="Chromosome linear"/>
</dbReference>
<evidence type="ECO:0000313" key="2">
    <source>
        <dbReference type="Proteomes" id="UP000298649"/>
    </source>
</evidence>
<protein>
    <submittedName>
        <fullName evidence="1">Uncharacterized protein</fullName>
    </submittedName>
</protein>
<accession>A0A4D7YU69</accession>
<proteinExistence type="predicted"/>
<evidence type="ECO:0000313" key="1">
    <source>
        <dbReference type="EMBL" id="QCL97276.1"/>
    </source>
</evidence>
<gene>
    <name evidence="1" type="ORF">CFBP7129_24445</name>
</gene>
<name>A0A4D7YU69_AGRTU</name>
<dbReference type="AlphaFoldDB" id="A0A4D7YU69"/>
<dbReference type="EMBL" id="CP039923">
    <property type="protein sequence ID" value="QCL97276.1"/>
    <property type="molecule type" value="Genomic_DNA"/>
</dbReference>
<dbReference type="RefSeq" id="WP_137005711.1">
    <property type="nucleotide sequence ID" value="NZ_CP039923.1"/>
</dbReference>